<dbReference type="InterPro" id="IPR012340">
    <property type="entry name" value="NA-bd_OB-fold"/>
</dbReference>
<proteinExistence type="predicted"/>
<dbReference type="SUPFAM" id="SSF50249">
    <property type="entry name" value="Nucleic acid-binding proteins"/>
    <property type="match status" value="2"/>
</dbReference>
<organism evidence="3 4">
    <name type="scientific">Heracleum sosnowskyi</name>
    <dbReference type="NCBI Taxonomy" id="360622"/>
    <lineage>
        <taxon>Eukaryota</taxon>
        <taxon>Viridiplantae</taxon>
        <taxon>Streptophyta</taxon>
        <taxon>Embryophyta</taxon>
        <taxon>Tracheophyta</taxon>
        <taxon>Spermatophyta</taxon>
        <taxon>Magnoliopsida</taxon>
        <taxon>eudicotyledons</taxon>
        <taxon>Gunneridae</taxon>
        <taxon>Pentapetalae</taxon>
        <taxon>asterids</taxon>
        <taxon>campanulids</taxon>
        <taxon>Apiales</taxon>
        <taxon>Apiaceae</taxon>
        <taxon>Apioideae</taxon>
        <taxon>apioid superclade</taxon>
        <taxon>Tordylieae</taxon>
        <taxon>Tordyliinae</taxon>
        <taxon>Heracleum</taxon>
    </lineage>
</organism>
<dbReference type="PANTHER" id="PTHR47165">
    <property type="entry name" value="OS03G0429900 PROTEIN"/>
    <property type="match status" value="1"/>
</dbReference>
<dbReference type="Proteomes" id="UP001237642">
    <property type="component" value="Unassembled WGS sequence"/>
</dbReference>
<evidence type="ECO:0000313" key="3">
    <source>
        <dbReference type="EMBL" id="KAK1382189.1"/>
    </source>
</evidence>
<keyword evidence="4" id="KW-1185">Reference proteome</keyword>
<reference evidence="3" key="2">
    <citation type="submission" date="2023-05" db="EMBL/GenBank/DDBJ databases">
        <authorList>
            <person name="Schelkunov M.I."/>
        </authorList>
    </citation>
    <scope>NUCLEOTIDE SEQUENCE</scope>
    <source>
        <strain evidence="3">Hsosn_3</strain>
        <tissue evidence="3">Leaf</tissue>
    </source>
</reference>
<dbReference type="Gene3D" id="2.40.50.140">
    <property type="entry name" value="Nucleic acid-binding proteins"/>
    <property type="match status" value="2"/>
</dbReference>
<dbReference type="EMBL" id="JAUIZM010000005">
    <property type="protein sequence ID" value="KAK1382189.1"/>
    <property type="molecule type" value="Genomic_DNA"/>
</dbReference>
<feature type="region of interest" description="Disordered" evidence="1">
    <location>
        <begin position="314"/>
        <end position="355"/>
    </location>
</feature>
<gene>
    <name evidence="3" type="ORF">POM88_019924</name>
</gene>
<dbReference type="Pfam" id="PF08646">
    <property type="entry name" value="Rep_fac-A_C"/>
    <property type="match status" value="1"/>
</dbReference>
<evidence type="ECO:0000259" key="2">
    <source>
        <dbReference type="Pfam" id="PF08646"/>
    </source>
</evidence>
<dbReference type="PANTHER" id="PTHR47165:SF4">
    <property type="entry name" value="OS03G0429900 PROTEIN"/>
    <property type="match status" value="1"/>
</dbReference>
<dbReference type="InterPro" id="IPR013955">
    <property type="entry name" value="Rep_factor-A_C"/>
</dbReference>
<dbReference type="AlphaFoldDB" id="A0AAD8MRJ8"/>
<name>A0AAD8MRJ8_9APIA</name>
<evidence type="ECO:0000313" key="4">
    <source>
        <dbReference type="Proteomes" id="UP001237642"/>
    </source>
</evidence>
<feature type="compositionally biased region" description="Basic and acidic residues" evidence="1">
    <location>
        <begin position="314"/>
        <end position="326"/>
    </location>
</feature>
<evidence type="ECO:0000256" key="1">
    <source>
        <dbReference type="SAM" id="MobiDB-lite"/>
    </source>
</evidence>
<feature type="domain" description="Replication factor A C-terminal" evidence="2">
    <location>
        <begin position="180"/>
        <end position="290"/>
    </location>
</feature>
<reference evidence="3" key="1">
    <citation type="submission" date="2023-02" db="EMBL/GenBank/DDBJ databases">
        <title>Genome of toxic invasive species Heracleum sosnowskyi carries increased number of genes despite the absence of recent whole-genome duplications.</title>
        <authorList>
            <person name="Schelkunov M."/>
            <person name="Shtratnikova V."/>
            <person name="Makarenko M."/>
            <person name="Klepikova A."/>
            <person name="Omelchenko D."/>
            <person name="Novikova G."/>
            <person name="Obukhova E."/>
            <person name="Bogdanov V."/>
            <person name="Penin A."/>
            <person name="Logacheva M."/>
        </authorList>
    </citation>
    <scope>NUCLEOTIDE SEQUENCE</scope>
    <source>
        <strain evidence="3">Hsosn_3</strain>
        <tissue evidence="3">Leaf</tissue>
    </source>
</reference>
<accession>A0AAD8MRJ8</accession>
<sequence length="355" mass="41296">MRGYLSMKDYYSYSFQIRENEGLTPRLGGRLFQQHKEKRSFWCLYWSYVCRRVSKKSPQKQVKFTITDGRSSVNVTFWDGFAEKFQEEMNKVSEIPVIVIIASSRVGLWNDKVDLSSVGGTMCYLNYNHYSVLQLRKKLTEPLFSQQISVVDKNRELELLKVEAIKRLGKDYIMREVCTHVTIKSIEETHKWYSTVCTDCDQEIELKAAQWFCMNCNCILPYPDQRFNITAVASDETGTFQLSLADQPTRAVLEKRAVQLLKEVEKEEAFPADFKKLKKENFTVKIIIREVNVLNNVPIYKVISICRDFIDPNSKDENSETMETDKTQASTSTYHLDGMSQLNFQSPMNTKTSRE</sequence>
<protein>
    <recommendedName>
        <fullName evidence="2">Replication factor A C-terminal domain-containing protein</fullName>
    </recommendedName>
</protein>
<comment type="caution">
    <text evidence="3">The sequence shown here is derived from an EMBL/GenBank/DDBJ whole genome shotgun (WGS) entry which is preliminary data.</text>
</comment>
<feature type="compositionally biased region" description="Polar residues" evidence="1">
    <location>
        <begin position="327"/>
        <end position="355"/>
    </location>
</feature>